<keyword evidence="1" id="KW-1185">Reference proteome</keyword>
<evidence type="ECO:0000313" key="2">
    <source>
        <dbReference type="WBParaSite" id="PgR030_g074_t02"/>
    </source>
</evidence>
<evidence type="ECO:0000313" key="1">
    <source>
        <dbReference type="Proteomes" id="UP000887569"/>
    </source>
</evidence>
<dbReference type="Proteomes" id="UP000887569">
    <property type="component" value="Unplaced"/>
</dbReference>
<sequence>MNGNYSNNLFACDISFKNLKYLMKITLRIIQPNVCIESWKVFHRLSKKLLKPKIESVHAFDSNVSSIPLIYSRLKFDFIYYTCRKRRFHKVIGSCID</sequence>
<proteinExistence type="predicted"/>
<accession>A0A915BAF7</accession>
<dbReference type="AlphaFoldDB" id="A0A915BAF7"/>
<dbReference type="WBParaSite" id="PgR030_g074_t02">
    <property type="protein sequence ID" value="PgR030_g074_t02"/>
    <property type="gene ID" value="PgR030_g074"/>
</dbReference>
<reference evidence="2" key="1">
    <citation type="submission" date="2022-11" db="UniProtKB">
        <authorList>
            <consortium name="WormBaseParasite"/>
        </authorList>
    </citation>
    <scope>IDENTIFICATION</scope>
</reference>
<organism evidence="1 2">
    <name type="scientific">Parascaris univalens</name>
    <name type="common">Nematode worm</name>
    <dbReference type="NCBI Taxonomy" id="6257"/>
    <lineage>
        <taxon>Eukaryota</taxon>
        <taxon>Metazoa</taxon>
        <taxon>Ecdysozoa</taxon>
        <taxon>Nematoda</taxon>
        <taxon>Chromadorea</taxon>
        <taxon>Rhabditida</taxon>
        <taxon>Spirurina</taxon>
        <taxon>Ascaridomorpha</taxon>
        <taxon>Ascaridoidea</taxon>
        <taxon>Ascarididae</taxon>
        <taxon>Parascaris</taxon>
    </lineage>
</organism>
<protein>
    <submittedName>
        <fullName evidence="2">Uncharacterized protein</fullName>
    </submittedName>
</protein>
<name>A0A915BAF7_PARUN</name>